<keyword evidence="10" id="KW-1185">Reference proteome</keyword>
<dbReference type="GO" id="GO:0005789">
    <property type="term" value="C:endoplasmic reticulum membrane"/>
    <property type="evidence" value="ECO:0007669"/>
    <property type="project" value="UniProtKB-SubCell"/>
</dbReference>
<evidence type="ECO:0000256" key="8">
    <source>
        <dbReference type="RuleBase" id="RU363075"/>
    </source>
</evidence>
<evidence type="ECO:0000256" key="2">
    <source>
        <dbReference type="ARBA" id="ARBA00022676"/>
    </source>
</evidence>
<accession>A0A8J6BTY3</accession>
<dbReference type="Pfam" id="PF03901">
    <property type="entry name" value="Glyco_transf_22"/>
    <property type="match status" value="1"/>
</dbReference>
<dbReference type="Proteomes" id="UP000717585">
    <property type="component" value="Unassembled WGS sequence"/>
</dbReference>
<keyword evidence="4 8" id="KW-0812">Transmembrane</keyword>
<feature type="transmembrane region" description="Helical" evidence="8">
    <location>
        <begin position="388"/>
        <end position="404"/>
    </location>
</feature>
<organism evidence="9 10">
    <name type="scientific">Carpediemonas membranifera</name>
    <dbReference type="NCBI Taxonomy" id="201153"/>
    <lineage>
        <taxon>Eukaryota</taxon>
        <taxon>Metamonada</taxon>
        <taxon>Carpediemonas-like organisms</taxon>
        <taxon>Carpediemonas</taxon>
    </lineage>
</organism>
<evidence type="ECO:0000256" key="7">
    <source>
        <dbReference type="ARBA" id="ARBA00023136"/>
    </source>
</evidence>
<feature type="transmembrane region" description="Helical" evidence="8">
    <location>
        <begin position="362"/>
        <end position="381"/>
    </location>
</feature>
<evidence type="ECO:0000313" key="9">
    <source>
        <dbReference type="EMBL" id="KAG9389796.1"/>
    </source>
</evidence>
<comment type="caution">
    <text evidence="9">The sequence shown here is derived from an EMBL/GenBank/DDBJ whole genome shotgun (WGS) entry which is preliminary data.</text>
</comment>
<evidence type="ECO:0000256" key="3">
    <source>
        <dbReference type="ARBA" id="ARBA00022679"/>
    </source>
</evidence>
<feature type="transmembrane region" description="Helical" evidence="8">
    <location>
        <begin position="264"/>
        <end position="284"/>
    </location>
</feature>
<dbReference type="PANTHER" id="PTHR22760">
    <property type="entry name" value="GLYCOSYLTRANSFERASE"/>
    <property type="match status" value="1"/>
</dbReference>
<gene>
    <name evidence="9" type="ORF">J8273_8475</name>
</gene>
<dbReference type="EC" id="2.4.1.-" evidence="8"/>
<protein>
    <recommendedName>
        <fullName evidence="8">Mannosyltransferase</fullName>
        <ecNumber evidence="8">2.4.1.-</ecNumber>
    </recommendedName>
</protein>
<name>A0A8J6BTY3_9EUKA</name>
<feature type="transmembrane region" description="Helical" evidence="8">
    <location>
        <begin position="311"/>
        <end position="329"/>
    </location>
</feature>
<reference evidence="9" key="1">
    <citation type="submission" date="2021-05" db="EMBL/GenBank/DDBJ databases">
        <title>A free-living protist that lacks canonical eukaryotic 1 DNA replication and segregation systems.</title>
        <authorList>
            <person name="Salas-Leiva D.E."/>
            <person name="Tromer E.C."/>
            <person name="Curtis B.A."/>
            <person name="Jerlstrom-Hultqvist J."/>
            <person name="Kolisko M."/>
            <person name="Yi Z."/>
            <person name="Salas-Leiva J.S."/>
            <person name="Gallot-Lavallee L."/>
            <person name="Kops G.J.P.L."/>
            <person name="Archibald J.M."/>
            <person name="Simpson A.G.B."/>
            <person name="Roger A.J."/>
        </authorList>
    </citation>
    <scope>NUCLEOTIDE SEQUENCE</scope>
    <source>
        <strain evidence="9">BICM</strain>
    </source>
</reference>
<evidence type="ECO:0000256" key="4">
    <source>
        <dbReference type="ARBA" id="ARBA00022692"/>
    </source>
</evidence>
<comment type="similarity">
    <text evidence="8">Belongs to the glycosyltransferase 22 family.</text>
</comment>
<feature type="transmembrane region" description="Helical" evidence="8">
    <location>
        <begin position="202"/>
        <end position="221"/>
    </location>
</feature>
<keyword evidence="2 8" id="KW-0328">Glycosyltransferase</keyword>
<sequence length="528" mass="58449">MDDVLASRLLTAIHTIRYDSHMDDKTVEELVSCMEEAYVTVVRGPSSFIRKIGSSQSLPTVKRRRSKRKKFARNASSAHWIHVLLMLVIRIIAVFQLSYLDPDEFFQAGDPVVRPRDGLTWEWARGLRSILHPALIAPAGLALHPWGRILVARLIQLAVTLGSDLVFLRFRRLVGLGTIRFTILVTGNILALLYGCRTYANALEAALVLLSVSFFPLTSSVTSSHAFAAYSIAGVCCWIRPTSAVFFLALFLMSARPFFRHVALGLAAVPGVLLTCGGAEYLYYGRIVIPPLEFIKFNVLEGNAAFYGTNAPWYFLAVAALAVWPIFLAPTLPKSPAQRKLFLAALVTVGVLSLSPHKEMRFILPVIPFLAIPVVTPVGIWKFRVTGFVWIVWTVVLFSVYGFLQQAPPVLALPSINQCLAAGDVAVLAPCHSIPEFPLSRPLLTLKCDPPPSPAREDAVLDDPALGELLAAGELFDMERLSCLVMYDSVWSQVRPSNPGLTVWRRWEAKEVLPDERRGDLVIVRPLE</sequence>
<comment type="subcellular location">
    <subcellularLocation>
        <location evidence="1 8">Endoplasmic reticulum membrane</location>
        <topology evidence="1 8">Multi-pass membrane protein</topology>
    </subcellularLocation>
</comment>
<dbReference type="OrthoDB" id="416834at2759"/>
<evidence type="ECO:0000256" key="5">
    <source>
        <dbReference type="ARBA" id="ARBA00022824"/>
    </source>
</evidence>
<keyword evidence="3" id="KW-0808">Transferase</keyword>
<dbReference type="EMBL" id="JAHDYR010000067">
    <property type="protein sequence ID" value="KAG9389796.1"/>
    <property type="molecule type" value="Genomic_DNA"/>
</dbReference>
<evidence type="ECO:0000256" key="6">
    <source>
        <dbReference type="ARBA" id="ARBA00022989"/>
    </source>
</evidence>
<keyword evidence="6 8" id="KW-1133">Transmembrane helix</keyword>
<feature type="transmembrane region" description="Helical" evidence="8">
    <location>
        <begin position="71"/>
        <end position="95"/>
    </location>
</feature>
<dbReference type="InterPro" id="IPR005599">
    <property type="entry name" value="GPI_mannosylTrfase"/>
</dbReference>
<evidence type="ECO:0000313" key="10">
    <source>
        <dbReference type="Proteomes" id="UP000717585"/>
    </source>
</evidence>
<evidence type="ECO:0000256" key="1">
    <source>
        <dbReference type="ARBA" id="ARBA00004477"/>
    </source>
</evidence>
<feature type="transmembrane region" description="Helical" evidence="8">
    <location>
        <begin position="173"/>
        <end position="195"/>
    </location>
</feature>
<proteinExistence type="inferred from homology"/>
<keyword evidence="7 8" id="KW-0472">Membrane</keyword>
<feature type="transmembrane region" description="Helical" evidence="8">
    <location>
        <begin position="227"/>
        <end position="252"/>
    </location>
</feature>
<keyword evidence="5 8" id="KW-0256">Endoplasmic reticulum</keyword>
<dbReference type="GO" id="GO:0000030">
    <property type="term" value="F:mannosyltransferase activity"/>
    <property type="evidence" value="ECO:0007669"/>
    <property type="project" value="TreeGrafter"/>
</dbReference>
<dbReference type="AlphaFoldDB" id="A0A8J6BTY3"/>